<dbReference type="AlphaFoldDB" id="A0A5K1B1U2"/>
<feature type="chain" id="PRO_5023865233" description="Cystatin domain-containing protein" evidence="3">
    <location>
        <begin position="20"/>
        <end position="121"/>
    </location>
</feature>
<keyword evidence="2" id="KW-0789">Thiol protease inhibitor</keyword>
<sequence>MGRFFPFLAITMMAAMALAATAYPYKPSGFVPVSHVEKDGHVQYLGEFTVKRYNEQNHAYLKFIQVTEAQVLDRGTEHYTYKLVIKVHNGYAIKFYRSEILQDLSAPGHPPVLNIAYFMPL</sequence>
<gene>
    <name evidence="5" type="ORF">NYM_LOCUS14925</name>
</gene>
<protein>
    <recommendedName>
        <fullName evidence="4">Cystatin domain-containing protein</fullName>
    </recommendedName>
</protein>
<dbReference type="Gene3D" id="3.10.450.10">
    <property type="match status" value="1"/>
</dbReference>
<dbReference type="InterPro" id="IPR046350">
    <property type="entry name" value="Cystatin_sf"/>
</dbReference>
<dbReference type="Gramene" id="NC3G0205230.1">
    <property type="protein sequence ID" value="NC3G0205230.1:cds"/>
    <property type="gene ID" value="NC3G0205230"/>
</dbReference>
<organism evidence="5">
    <name type="scientific">Nymphaea colorata</name>
    <name type="common">pocket water lily</name>
    <dbReference type="NCBI Taxonomy" id="210225"/>
    <lineage>
        <taxon>Eukaryota</taxon>
        <taxon>Viridiplantae</taxon>
        <taxon>Streptophyta</taxon>
        <taxon>Embryophyta</taxon>
        <taxon>Tracheophyta</taxon>
        <taxon>Spermatophyta</taxon>
        <taxon>Magnoliopsida</taxon>
        <taxon>Nymphaeales</taxon>
        <taxon>Nymphaeaceae</taxon>
        <taxon>Nymphaea</taxon>
    </lineage>
</organism>
<dbReference type="EMBL" id="LR721781">
    <property type="protein sequence ID" value="VVW08472.1"/>
    <property type="molecule type" value="Genomic_DNA"/>
</dbReference>
<evidence type="ECO:0000256" key="2">
    <source>
        <dbReference type="ARBA" id="ARBA00022704"/>
    </source>
</evidence>
<dbReference type="SUPFAM" id="SSF54403">
    <property type="entry name" value="Cystatin/monellin"/>
    <property type="match status" value="1"/>
</dbReference>
<evidence type="ECO:0000256" key="1">
    <source>
        <dbReference type="ARBA" id="ARBA00022690"/>
    </source>
</evidence>
<feature type="domain" description="Cystatin" evidence="4">
    <location>
        <begin position="38"/>
        <end position="97"/>
    </location>
</feature>
<dbReference type="GO" id="GO:0004869">
    <property type="term" value="F:cysteine-type endopeptidase inhibitor activity"/>
    <property type="evidence" value="ECO:0007669"/>
    <property type="project" value="UniProtKB-KW"/>
</dbReference>
<name>A0A5K1B1U2_9MAGN</name>
<keyword evidence="3" id="KW-0732">Signal</keyword>
<proteinExistence type="predicted"/>
<dbReference type="InterPro" id="IPR000010">
    <property type="entry name" value="Cystatin_dom"/>
</dbReference>
<feature type="signal peptide" evidence="3">
    <location>
        <begin position="1"/>
        <end position="19"/>
    </location>
</feature>
<reference evidence="5" key="1">
    <citation type="submission" date="2019-09" db="EMBL/GenBank/DDBJ databases">
        <authorList>
            <person name="Zhang L."/>
        </authorList>
    </citation>
    <scope>NUCLEOTIDE SEQUENCE</scope>
</reference>
<evidence type="ECO:0000256" key="3">
    <source>
        <dbReference type="SAM" id="SignalP"/>
    </source>
</evidence>
<evidence type="ECO:0000313" key="5">
    <source>
        <dbReference type="EMBL" id="VVW08472.1"/>
    </source>
</evidence>
<accession>A0A5K1B1U2</accession>
<dbReference type="Pfam" id="PF00031">
    <property type="entry name" value="Cystatin"/>
    <property type="match status" value="1"/>
</dbReference>
<evidence type="ECO:0000259" key="4">
    <source>
        <dbReference type="Pfam" id="PF00031"/>
    </source>
</evidence>
<keyword evidence="1" id="KW-0646">Protease inhibitor</keyword>